<dbReference type="Proteomes" id="UP000241769">
    <property type="component" value="Unassembled WGS sequence"/>
</dbReference>
<sequence length="91" mass="10525">VLLSEFLSRTSNQLTDHGIERLQKTMEEGELAVLFRNNHFSTICMHQGQVYSLVTDIGYEKEGEVVWELLSVDGNSQFFSSHFTPHEEIHR</sequence>
<evidence type="ECO:0000313" key="2">
    <source>
        <dbReference type="EMBL" id="PRP76469.1"/>
    </source>
</evidence>
<dbReference type="GO" id="GO:0071108">
    <property type="term" value="P:protein K48-linked deubiquitination"/>
    <property type="evidence" value="ECO:0007669"/>
    <property type="project" value="TreeGrafter"/>
</dbReference>
<proteinExistence type="predicted"/>
<dbReference type="PANTHER" id="PTHR18063">
    <property type="entry name" value="NF-E2 INDUCIBLE PROTEIN"/>
    <property type="match status" value="1"/>
</dbReference>
<evidence type="ECO:0000313" key="3">
    <source>
        <dbReference type="Proteomes" id="UP000241769"/>
    </source>
</evidence>
<keyword evidence="3" id="KW-1185">Reference proteome</keyword>
<dbReference type="PANTHER" id="PTHR18063:SF6">
    <property type="entry name" value="UBIQUITIN CARBOXYL-TERMINAL HYDROLASE"/>
    <property type="match status" value="1"/>
</dbReference>
<dbReference type="InParanoid" id="A0A2P6MXN4"/>
<dbReference type="GO" id="GO:0016807">
    <property type="term" value="F:cysteine-type carboxypeptidase activity"/>
    <property type="evidence" value="ECO:0007669"/>
    <property type="project" value="TreeGrafter"/>
</dbReference>
<comment type="caution">
    <text evidence="2">The sequence shown here is derived from an EMBL/GenBank/DDBJ whole genome shotgun (WGS) entry which is preliminary data.</text>
</comment>
<dbReference type="GO" id="GO:0005829">
    <property type="term" value="C:cytosol"/>
    <property type="evidence" value="ECO:0007669"/>
    <property type="project" value="TreeGrafter"/>
</dbReference>
<dbReference type="Pfam" id="PF04424">
    <property type="entry name" value="MINDY_DUB"/>
    <property type="match status" value="1"/>
</dbReference>
<evidence type="ECO:0000259" key="1">
    <source>
        <dbReference type="Pfam" id="PF04424"/>
    </source>
</evidence>
<accession>A0A2P6MXN4</accession>
<organism evidence="2 3">
    <name type="scientific">Planoprotostelium fungivorum</name>
    <dbReference type="NCBI Taxonomy" id="1890364"/>
    <lineage>
        <taxon>Eukaryota</taxon>
        <taxon>Amoebozoa</taxon>
        <taxon>Evosea</taxon>
        <taxon>Variosea</taxon>
        <taxon>Cavosteliida</taxon>
        <taxon>Cavosteliaceae</taxon>
        <taxon>Planoprotostelium</taxon>
    </lineage>
</organism>
<dbReference type="InterPro" id="IPR033979">
    <property type="entry name" value="MINDY_domain"/>
</dbReference>
<dbReference type="InterPro" id="IPR007518">
    <property type="entry name" value="MINDY"/>
</dbReference>
<protein>
    <submittedName>
        <fullName evidence="2">Protein FAM63B-like</fullName>
    </submittedName>
</protein>
<gene>
    <name evidence="2" type="ORF">PROFUN_15202</name>
</gene>
<dbReference type="GO" id="GO:0071944">
    <property type="term" value="C:cell periphery"/>
    <property type="evidence" value="ECO:0007669"/>
    <property type="project" value="TreeGrafter"/>
</dbReference>
<dbReference type="AlphaFoldDB" id="A0A2P6MXN4"/>
<dbReference type="EMBL" id="MDYQ01000325">
    <property type="protein sequence ID" value="PRP76469.1"/>
    <property type="molecule type" value="Genomic_DNA"/>
</dbReference>
<feature type="non-terminal residue" evidence="2">
    <location>
        <position position="1"/>
    </location>
</feature>
<dbReference type="STRING" id="1890364.A0A2P6MXN4"/>
<dbReference type="GO" id="GO:0004843">
    <property type="term" value="F:cysteine-type deubiquitinase activity"/>
    <property type="evidence" value="ECO:0007669"/>
    <property type="project" value="InterPro"/>
</dbReference>
<name>A0A2P6MXN4_9EUKA</name>
<dbReference type="GO" id="GO:1990380">
    <property type="term" value="F:K48-linked deubiquitinase activity"/>
    <property type="evidence" value="ECO:0007669"/>
    <property type="project" value="InterPro"/>
</dbReference>
<feature type="domain" description="MINDY deubiquitinase" evidence="1">
    <location>
        <begin position="3"/>
        <end position="83"/>
    </location>
</feature>
<reference evidence="2 3" key="1">
    <citation type="journal article" date="2018" name="Genome Biol. Evol.">
        <title>Multiple Roots of Fruiting Body Formation in Amoebozoa.</title>
        <authorList>
            <person name="Hillmann F."/>
            <person name="Forbes G."/>
            <person name="Novohradska S."/>
            <person name="Ferling I."/>
            <person name="Riege K."/>
            <person name="Groth M."/>
            <person name="Westermann M."/>
            <person name="Marz M."/>
            <person name="Spaller T."/>
            <person name="Winckler T."/>
            <person name="Schaap P."/>
            <person name="Glockner G."/>
        </authorList>
    </citation>
    <scope>NUCLEOTIDE SEQUENCE [LARGE SCALE GENOMIC DNA]</scope>
    <source>
        <strain evidence="2 3">Jena</strain>
    </source>
</reference>
<dbReference type="OrthoDB" id="10261212at2759"/>